<dbReference type="InterPro" id="IPR040946">
    <property type="entry name" value="CBM46"/>
</dbReference>
<evidence type="ECO:0000256" key="3">
    <source>
        <dbReference type="ARBA" id="ARBA00022801"/>
    </source>
</evidence>
<dbReference type="InterPro" id="IPR018087">
    <property type="entry name" value="Glyco_hydro_5_CS"/>
</dbReference>
<accession>A0ABT9Z9P9</accession>
<dbReference type="Gene3D" id="2.60.40.10">
    <property type="entry name" value="Immunoglobulins"/>
    <property type="match status" value="2"/>
</dbReference>
<evidence type="ECO:0000256" key="6">
    <source>
        <dbReference type="ARBA" id="ARBA00023295"/>
    </source>
</evidence>
<dbReference type="Pfam" id="PF18448">
    <property type="entry name" value="CBM46"/>
    <property type="match status" value="1"/>
</dbReference>
<evidence type="ECO:0000313" key="14">
    <source>
        <dbReference type="Proteomes" id="UP001234495"/>
    </source>
</evidence>
<keyword evidence="3 13" id="KW-0378">Hydrolase</keyword>
<name>A0ABT9Z9P9_9BACI</name>
<keyword evidence="9" id="KW-0472">Membrane</keyword>
<gene>
    <name evidence="13" type="ORF">J2S19_000222</name>
</gene>
<evidence type="ECO:0000259" key="11">
    <source>
        <dbReference type="Pfam" id="PF03442"/>
    </source>
</evidence>
<keyword evidence="14" id="KW-1185">Reference proteome</keyword>
<keyword evidence="4" id="KW-0136">Cellulose degradation</keyword>
<evidence type="ECO:0000256" key="9">
    <source>
        <dbReference type="SAM" id="Phobius"/>
    </source>
</evidence>
<feature type="domain" description="Endoglucanase B carbohydrate binding" evidence="12">
    <location>
        <begin position="472"/>
        <end position="575"/>
    </location>
</feature>
<dbReference type="SUPFAM" id="SSF51445">
    <property type="entry name" value="(Trans)glycosidases"/>
    <property type="match status" value="1"/>
</dbReference>
<feature type="domain" description="Carbohydrate binding X2" evidence="11">
    <location>
        <begin position="384"/>
        <end position="468"/>
    </location>
</feature>
<evidence type="ECO:0000313" key="13">
    <source>
        <dbReference type="EMBL" id="MDQ0228972.1"/>
    </source>
</evidence>
<dbReference type="InterPro" id="IPR001547">
    <property type="entry name" value="Glyco_hydro_5"/>
</dbReference>
<dbReference type="GO" id="GO:0008810">
    <property type="term" value="F:cellulase activity"/>
    <property type="evidence" value="ECO:0007669"/>
    <property type="project" value="UniProtKB-EC"/>
</dbReference>
<dbReference type="PROSITE" id="PS00659">
    <property type="entry name" value="GLYCOSYL_HYDROL_F5"/>
    <property type="match status" value="1"/>
</dbReference>
<sequence length="711" mass="80719">MDNLQNLKSTTRKPNFLKKTRQLVIMLTLLIGLTLPSVGFANENETPAEYNIQTYVEEMQPGWNLGNTFDAVGTDETAWGNPPVTKEFIEQIASQGFKSIRIPITFDQRMASGPDYTIDQDFLERIENTVNWALEADLYVMINIHHDSWIWLEPGMKHNHDESLARYKAIWTQLSEQFKDYPRELMFESINEPRFDGNEEEDAAFLHELNTEFYNIVRNSGGNNATRAIVLPTLDTGSEPHKLEGLSKTIEALNDPYIIATVHYYGLWPFSVNIAGHTRFDEETKNHIHDTFDRVHDTFVAKGIPVIVGEFGLLGFDTHIGSIQQGEKLKFFEYALHYMQQKKMTHMLWDNGQHFGRQSFEWSDPELYSIMKESWETRSATIESDFIYLKKDTDIQDVTLKIDLNGKELSSLQVNNTNLIEGQDYRFNGSDLTIKAQLLKQLTASNQIGKNSTITVVFNNGFNWTIDVITYDSPVLSNTTGTTSEFKIPTQFNGNQLATMEAVYTDGSAAGPQNWTTFKEYNWTFSPDYDNNEIILKENFFNELTDGDVLLTFYFWSGEKVEYTITKTGTNVTGKLVVEEPPIDTPNNEEPPPVDDGNNQPPANDEEPPTEKPDDSNQNGGKDQDDKDTQQDNQDETARDDEKPVLTDSDSDKDNNSDTKNETKTTAKSSESTSNKLPTTATSQYNILLLGVGLLIIGGIIITLTRKVRKY</sequence>
<dbReference type="InterPro" id="IPR050386">
    <property type="entry name" value="Glycosyl_hydrolase_5"/>
</dbReference>
<feature type="domain" description="Glycoside hydrolase family 5" evidence="10">
    <location>
        <begin position="76"/>
        <end position="354"/>
    </location>
</feature>
<evidence type="ECO:0000259" key="12">
    <source>
        <dbReference type="Pfam" id="PF18448"/>
    </source>
</evidence>
<evidence type="ECO:0000256" key="1">
    <source>
        <dbReference type="ARBA" id="ARBA00005641"/>
    </source>
</evidence>
<proteinExistence type="inferred from homology"/>
<evidence type="ECO:0000256" key="5">
    <source>
        <dbReference type="ARBA" id="ARBA00023277"/>
    </source>
</evidence>
<feature type="transmembrane region" description="Helical" evidence="9">
    <location>
        <begin position="685"/>
        <end position="705"/>
    </location>
</feature>
<dbReference type="InterPro" id="IPR014756">
    <property type="entry name" value="Ig_E-set"/>
</dbReference>
<dbReference type="PANTHER" id="PTHR31297">
    <property type="entry name" value="GLUCAN ENDO-1,6-BETA-GLUCOSIDASE B"/>
    <property type="match status" value="1"/>
</dbReference>
<evidence type="ECO:0000259" key="10">
    <source>
        <dbReference type="Pfam" id="PF00150"/>
    </source>
</evidence>
<keyword evidence="6 13" id="KW-0326">Glycosidase</keyword>
<dbReference type="InterPro" id="IPR017853">
    <property type="entry name" value="GH"/>
</dbReference>
<keyword evidence="2" id="KW-0732">Signal</keyword>
<keyword evidence="7" id="KW-0624">Polysaccharide degradation</keyword>
<evidence type="ECO:0000256" key="2">
    <source>
        <dbReference type="ARBA" id="ARBA00022729"/>
    </source>
</evidence>
<reference evidence="13 14" key="1">
    <citation type="submission" date="2023-07" db="EMBL/GenBank/DDBJ databases">
        <title>Genomic Encyclopedia of Type Strains, Phase IV (KMG-IV): sequencing the most valuable type-strain genomes for metagenomic binning, comparative biology and taxonomic classification.</title>
        <authorList>
            <person name="Goeker M."/>
        </authorList>
    </citation>
    <scope>NUCLEOTIDE SEQUENCE [LARGE SCALE GENOMIC DNA]</scope>
    <source>
        <strain evidence="13 14">DSM 29005</strain>
    </source>
</reference>
<feature type="compositionally biased region" description="Low complexity" evidence="8">
    <location>
        <begin position="666"/>
        <end position="676"/>
    </location>
</feature>
<keyword evidence="5" id="KW-0119">Carbohydrate metabolism</keyword>
<dbReference type="Pfam" id="PF03442">
    <property type="entry name" value="CBM_X2"/>
    <property type="match status" value="1"/>
</dbReference>
<dbReference type="InterPro" id="IPR005102">
    <property type="entry name" value="Carbo-bd_X2"/>
</dbReference>
<feature type="compositionally biased region" description="Basic and acidic residues" evidence="8">
    <location>
        <begin position="622"/>
        <end position="665"/>
    </location>
</feature>
<comment type="similarity">
    <text evidence="1">Belongs to the glycosyl hydrolase 5 (cellulase A) family.</text>
</comment>
<comment type="caution">
    <text evidence="13">The sequence shown here is derived from an EMBL/GenBank/DDBJ whole genome shotgun (WGS) entry which is preliminary data.</text>
</comment>
<evidence type="ECO:0000256" key="8">
    <source>
        <dbReference type="SAM" id="MobiDB-lite"/>
    </source>
</evidence>
<dbReference type="SUPFAM" id="SSF81296">
    <property type="entry name" value="E set domains"/>
    <property type="match status" value="1"/>
</dbReference>
<dbReference type="Proteomes" id="UP001234495">
    <property type="component" value="Unassembled WGS sequence"/>
</dbReference>
<dbReference type="RefSeq" id="WP_307335883.1">
    <property type="nucleotide sequence ID" value="NZ_JAUSUD010000001.1"/>
</dbReference>
<keyword evidence="9" id="KW-0812">Transmembrane</keyword>
<evidence type="ECO:0000256" key="4">
    <source>
        <dbReference type="ARBA" id="ARBA00023001"/>
    </source>
</evidence>
<dbReference type="Gene3D" id="3.20.20.80">
    <property type="entry name" value="Glycosidases"/>
    <property type="match status" value="1"/>
</dbReference>
<dbReference type="PANTHER" id="PTHR31297:SF41">
    <property type="entry name" value="ENDOGLUCANASE, PUTATIVE (AFU_ORTHOLOGUE AFUA_5G01830)-RELATED"/>
    <property type="match status" value="1"/>
</dbReference>
<keyword evidence="9" id="KW-1133">Transmembrane helix</keyword>
<dbReference type="Pfam" id="PF00150">
    <property type="entry name" value="Cellulase"/>
    <property type="match status" value="1"/>
</dbReference>
<feature type="region of interest" description="Disordered" evidence="8">
    <location>
        <begin position="579"/>
        <end position="678"/>
    </location>
</feature>
<dbReference type="EC" id="3.2.1.4" evidence="13"/>
<evidence type="ECO:0000256" key="7">
    <source>
        <dbReference type="ARBA" id="ARBA00023326"/>
    </source>
</evidence>
<organism evidence="13 14">
    <name type="scientific">Metabacillus malikii</name>
    <dbReference type="NCBI Taxonomy" id="1504265"/>
    <lineage>
        <taxon>Bacteria</taxon>
        <taxon>Bacillati</taxon>
        <taxon>Bacillota</taxon>
        <taxon>Bacilli</taxon>
        <taxon>Bacillales</taxon>
        <taxon>Bacillaceae</taxon>
        <taxon>Metabacillus</taxon>
    </lineage>
</organism>
<dbReference type="EMBL" id="JAUSUD010000001">
    <property type="protein sequence ID" value="MDQ0228972.1"/>
    <property type="molecule type" value="Genomic_DNA"/>
</dbReference>
<dbReference type="InterPro" id="IPR013783">
    <property type="entry name" value="Ig-like_fold"/>
</dbReference>
<protein>
    <submittedName>
        <fullName evidence="13">Endoglucanase</fullName>
        <ecNumber evidence="13">3.2.1.4</ecNumber>
    </submittedName>
</protein>